<dbReference type="Gene3D" id="2.80.10.50">
    <property type="match status" value="2"/>
</dbReference>
<name>L1LTY5_9PSED</name>
<gene>
    <name evidence="1" type="ORF">CSV86_021495</name>
</gene>
<proteinExistence type="predicted"/>
<protein>
    <submittedName>
        <fullName evidence="1">Uncharacterized protein</fullName>
    </submittedName>
</protein>
<dbReference type="eggNOG" id="COG2931">
    <property type="taxonomic scope" value="Bacteria"/>
</dbReference>
<dbReference type="NCBIfam" id="TIGR02608">
    <property type="entry name" value="delta_60_rpt"/>
    <property type="match status" value="7"/>
</dbReference>
<dbReference type="AlphaFoldDB" id="L1LTY5"/>
<dbReference type="RefSeq" id="WP_009406517.1">
    <property type="nucleotide sequence ID" value="NZ_AMWJ02000002.1"/>
</dbReference>
<dbReference type="SUPFAM" id="SSF63829">
    <property type="entry name" value="Calcium-dependent phosphotriesterase"/>
    <property type="match status" value="1"/>
</dbReference>
<evidence type="ECO:0000313" key="1">
    <source>
        <dbReference type="EMBL" id="NNJ17576.1"/>
    </source>
</evidence>
<dbReference type="Proteomes" id="UP000010448">
    <property type="component" value="Unassembled WGS sequence"/>
</dbReference>
<dbReference type="EMBL" id="AMWJ02000002">
    <property type="protein sequence ID" value="NNJ17576.1"/>
    <property type="molecule type" value="Genomic_DNA"/>
</dbReference>
<keyword evidence="2" id="KW-1185">Reference proteome</keyword>
<organism evidence="1 2">
    <name type="scientific">Pseudomonas bharatica CSV86</name>
    <dbReference type="NCBI Taxonomy" id="1005395"/>
    <lineage>
        <taxon>Bacteria</taxon>
        <taxon>Pseudomonadati</taxon>
        <taxon>Pseudomonadota</taxon>
        <taxon>Gammaproteobacteria</taxon>
        <taxon>Pseudomonadales</taxon>
        <taxon>Pseudomonadaceae</taxon>
        <taxon>Pseudomonas</taxon>
        <taxon>Pseudomonas bharatica</taxon>
    </lineage>
</organism>
<dbReference type="OrthoDB" id="9805017at2"/>
<dbReference type="Pfam" id="PF17164">
    <property type="entry name" value="DUF5122"/>
    <property type="match status" value="3"/>
</dbReference>
<reference evidence="1 2" key="1">
    <citation type="journal article" date="2013" name="Genome Announc.">
        <title>Genome Sequence of Naphthalene-Degrading Soil Bacterium Pseudomonas putida CSV86.</title>
        <authorList>
            <person name="Phale P.S."/>
            <person name="Paliwal V."/>
            <person name="Raju S.C."/>
            <person name="Modak A."/>
            <person name="Purohit H.J."/>
        </authorList>
    </citation>
    <scope>NUCLEOTIDE SEQUENCE [LARGE SCALE GENOMIC DNA]</scope>
    <source>
        <strain evidence="1 2">CSV86</strain>
    </source>
</reference>
<evidence type="ECO:0000313" key="2">
    <source>
        <dbReference type="Proteomes" id="UP000010448"/>
    </source>
</evidence>
<accession>L1LTY5</accession>
<sequence length="403" mass="42540">MANQHSGKNPGDLDIDFGQNGFMPFPEHLDFGQSRLLQDGRILTAGSRRDGQTLVLVRHLTTGLLDTSYAEQGIAYITPPFARDLLPKGLWLLPDGSALVHCGVGNVVQNDALVLRVTPNGDLDTSFGVAGYCVLNLGGGTTNIAGGGVLSDGRIILALLAQRPGSPSPWIYLARLDNGHLDPSFGDNGSGLIHVGEDLVSSVIVLPNDGVMLVAPTDFDYVKVLLLQFLADGRPDPAFGDDGMASLTLADGHVDIQSLVRQADGKLLAAGSGDYGADLYTLTTRLNPHGSRDESFNNGNPRLTAFPGYETISLACALQGDGKIVTGGHSLGSLETYNVVLMRFLANGELDNGFGNNGQVMTNLGGVDECYQVEIQRDGKILASGASRLNPNGTAYFVARYLG</sequence>
<comment type="caution">
    <text evidence="1">The sequence shown here is derived from an EMBL/GenBank/DDBJ whole genome shotgun (WGS) entry which is preliminary data.</text>
</comment>
<dbReference type="InterPro" id="IPR013431">
    <property type="entry name" value="Delta_60_rpt"/>
</dbReference>